<proteinExistence type="predicted"/>
<evidence type="ECO:0000313" key="2">
    <source>
        <dbReference type="EMBL" id="WUV42590.1"/>
    </source>
</evidence>
<dbReference type="Pfam" id="PF01674">
    <property type="entry name" value="Lipase_2"/>
    <property type="match status" value="1"/>
</dbReference>
<keyword evidence="1" id="KW-0732">Signal</keyword>
<dbReference type="EMBL" id="CP109441">
    <property type="protein sequence ID" value="WUV42590.1"/>
    <property type="molecule type" value="Genomic_DNA"/>
</dbReference>
<sequence>MRLRRITLSLIGFTLCAAAMPVAAAEPETYPTATWEQVQDEETRWAQEGKVEAPTPPGVNRYDCVPTVPGAVPVVLLHGFAGDEYRAWGYLGPALTNAGLCVYSFSYGGSNAMQGGGNGPLADSAVEIKQKLTALTTRLGVPKVDLIGHSEGGIMAQYIVKTDPAIATGVHSVTTISSPTHGTLGNLGATLLDAGNFRDELPVPPAVKDLLAGSAFLQELNSGPITVPGVAYTTISSRFDPISSFGQNQAMIAEPGVDNYVLQNVCPGSKAGHNGTVFSPTTAALVLNRLDRSAVRPIPCQDDSTG</sequence>
<feature type="chain" id="PRO_5045585194" evidence="1">
    <location>
        <begin position="25"/>
        <end position="306"/>
    </location>
</feature>
<dbReference type="PANTHER" id="PTHR37574:SF1">
    <property type="entry name" value="LIPASE B"/>
    <property type="match status" value="1"/>
</dbReference>
<evidence type="ECO:0000313" key="3">
    <source>
        <dbReference type="Proteomes" id="UP001432062"/>
    </source>
</evidence>
<dbReference type="Gene3D" id="3.40.50.1820">
    <property type="entry name" value="alpha/beta hydrolase"/>
    <property type="match status" value="1"/>
</dbReference>
<organism evidence="2 3">
    <name type="scientific">Nocardia vinacea</name>
    <dbReference type="NCBI Taxonomy" id="96468"/>
    <lineage>
        <taxon>Bacteria</taxon>
        <taxon>Bacillati</taxon>
        <taxon>Actinomycetota</taxon>
        <taxon>Actinomycetes</taxon>
        <taxon>Mycobacteriales</taxon>
        <taxon>Nocardiaceae</taxon>
        <taxon>Nocardia</taxon>
    </lineage>
</organism>
<dbReference type="PANTHER" id="PTHR37574">
    <property type="entry name" value="LIPASE B"/>
    <property type="match status" value="1"/>
</dbReference>
<dbReference type="RefSeq" id="WP_329405248.1">
    <property type="nucleotide sequence ID" value="NZ_CP109441.1"/>
</dbReference>
<dbReference type="InterPro" id="IPR002918">
    <property type="entry name" value="Lipase_EstA/Esterase_EstB"/>
</dbReference>
<reference evidence="2" key="1">
    <citation type="submission" date="2022-10" db="EMBL/GenBank/DDBJ databases">
        <title>The complete genomes of actinobacterial strains from the NBC collection.</title>
        <authorList>
            <person name="Joergensen T.S."/>
            <person name="Alvarez Arevalo M."/>
            <person name="Sterndorff E.B."/>
            <person name="Faurdal D."/>
            <person name="Vuksanovic O."/>
            <person name="Mourched A.-S."/>
            <person name="Charusanti P."/>
            <person name="Shaw S."/>
            <person name="Blin K."/>
            <person name="Weber T."/>
        </authorList>
    </citation>
    <scope>NUCLEOTIDE SEQUENCE</scope>
    <source>
        <strain evidence="2">NBC_01482</strain>
    </source>
</reference>
<feature type="signal peptide" evidence="1">
    <location>
        <begin position="1"/>
        <end position="24"/>
    </location>
</feature>
<accession>A0ABZ1YKS8</accession>
<dbReference type="SUPFAM" id="SSF53474">
    <property type="entry name" value="alpha/beta-Hydrolases"/>
    <property type="match status" value="1"/>
</dbReference>
<dbReference type="InterPro" id="IPR029058">
    <property type="entry name" value="AB_hydrolase_fold"/>
</dbReference>
<dbReference type="InterPro" id="IPR053228">
    <property type="entry name" value="Stereospecific_Lipase"/>
</dbReference>
<gene>
    <name evidence="2" type="ORF">OG563_25380</name>
</gene>
<protein>
    <submittedName>
        <fullName evidence="2">Lipase family protein</fullName>
    </submittedName>
</protein>
<name>A0ABZ1YKS8_9NOCA</name>
<evidence type="ECO:0000256" key="1">
    <source>
        <dbReference type="SAM" id="SignalP"/>
    </source>
</evidence>
<dbReference type="Proteomes" id="UP001432062">
    <property type="component" value="Chromosome"/>
</dbReference>
<keyword evidence="3" id="KW-1185">Reference proteome</keyword>